<dbReference type="KEGG" id="nod:FOH10_07330"/>
<dbReference type="GeneID" id="80332205"/>
<dbReference type="EMBL" id="CP041695">
    <property type="protein sequence ID" value="QDP78579.1"/>
    <property type="molecule type" value="Genomic_DNA"/>
</dbReference>
<dbReference type="Proteomes" id="UP000317039">
    <property type="component" value="Chromosome"/>
</dbReference>
<evidence type="ECO:0000313" key="3">
    <source>
        <dbReference type="Proteomes" id="UP000317039"/>
    </source>
</evidence>
<feature type="region of interest" description="Disordered" evidence="1">
    <location>
        <begin position="489"/>
        <end position="526"/>
    </location>
</feature>
<gene>
    <name evidence="2" type="ORF">FOH10_07330</name>
</gene>
<evidence type="ECO:0000313" key="2">
    <source>
        <dbReference type="EMBL" id="QDP78579.1"/>
    </source>
</evidence>
<feature type="compositionally biased region" description="Basic and acidic residues" evidence="1">
    <location>
        <begin position="507"/>
        <end position="519"/>
    </location>
</feature>
<dbReference type="AlphaFoldDB" id="A0A516NI83"/>
<protein>
    <submittedName>
        <fullName evidence="2">Uncharacterized protein</fullName>
    </submittedName>
</protein>
<dbReference type="RefSeq" id="WP_143980147.1">
    <property type="nucleotide sequence ID" value="NZ_CP041695.1"/>
</dbReference>
<reference evidence="2 3" key="1">
    <citation type="submission" date="2019-07" db="EMBL/GenBank/DDBJ databases">
        <title>Complete Genome Sequence and Methylome Analysis of Nocardia otitidis-caviarum NEB252.</title>
        <authorList>
            <person name="Fomenkov A."/>
            <person name="Anton B.P."/>
            <person name="Vincze T."/>
            <person name="Roberts R.J."/>
        </authorList>
    </citation>
    <scope>NUCLEOTIDE SEQUENCE [LARGE SCALE GENOMIC DNA]</scope>
    <source>
        <strain evidence="2 3">NEB252</strain>
    </source>
</reference>
<accession>A0A516NI83</accession>
<feature type="compositionally biased region" description="Polar residues" evidence="1">
    <location>
        <begin position="145"/>
        <end position="162"/>
    </location>
</feature>
<proteinExistence type="predicted"/>
<feature type="region of interest" description="Disordered" evidence="1">
    <location>
        <begin position="138"/>
        <end position="167"/>
    </location>
</feature>
<sequence length="817" mass="83542">MTGGQTNDTHTSWDDWRQDARGGGFNSTTIAFDPAVATTLAGEAATFAAAVENAKTEIASATDLKALNLKGSGADLAGMINRSATIMADSVLSRHIDILTDIGETFLAATGLYENSEEASRSAFESLRSGATPVSFAESAATGPSWASSGRGSLKYSDSPQQDYDDRLTDTGEAQSLWERGKKEGDGITMQQSLVDPEAGEMYTWPDFVAQYNHVAGNQITEQLQRFADSWKKAADGLKAQASAFRAAYQGSLQDGASGTNPDGIWASPAAAKARGALDSYLTGIDTLVGNMTSMSDTLAFTKGWMVKLQSLLPQQPLVTAHDPTGSAYEEQLNQMRTVWDNWYGVGAKISSNCLPQPPAAATPITALASPGNPLYDQLTGAAGAPTTDLVDIPFTMDNALAEGIPTSYQEPDGTRVTAIPNPDGTLTTARTTVAPDGTVTVVSSTDGGPETVSVATPRNDGTGTVDTVTTMPDGTRQRTVSTVKNDGSIGTQAIDQNGKLGPEATTSREPDGTMRTEIPDPATGTTATIRTQLDGSTQTTVTGTAPDGTQQVIATADSDGTRSVSDGSGRVFTTFSNGNQAMTVELPDGTTATKMPDGSIFTTDKPESGEPAATPFGVAGFLESVQGTLATHPINSAVGVAGTFGAEFANQALNGAPTGPTMAQLAVDAAADARIKYINATLEGVPTDPNSPSGRLLAQAGDAADDAARNSNMAKYLKTGGKLLNWPVLVGTNAYANYVDWDHGNGKPGDQAVANALGGIGGGAAGAALGAKIGAVACVGSGPLYLACVAGAAGLGGLIGGSAGAYGAEEAVKAVK</sequence>
<evidence type="ECO:0000256" key="1">
    <source>
        <dbReference type="SAM" id="MobiDB-lite"/>
    </source>
</evidence>
<name>A0A516NI83_9NOCA</name>
<organism evidence="2 3">
    <name type="scientific">Nocardia otitidiscaviarum</name>
    <dbReference type="NCBI Taxonomy" id="1823"/>
    <lineage>
        <taxon>Bacteria</taxon>
        <taxon>Bacillati</taxon>
        <taxon>Actinomycetota</taxon>
        <taxon>Actinomycetes</taxon>
        <taxon>Mycobacteriales</taxon>
        <taxon>Nocardiaceae</taxon>
        <taxon>Nocardia</taxon>
    </lineage>
</organism>